<reference evidence="1 2" key="1">
    <citation type="submission" date="2023-07" db="EMBL/GenBank/DDBJ databases">
        <title>Sorghum-associated microbial communities from plants grown in Nebraska, USA.</title>
        <authorList>
            <person name="Schachtman D."/>
        </authorList>
    </citation>
    <scope>NUCLEOTIDE SEQUENCE [LARGE SCALE GENOMIC DNA]</scope>
    <source>
        <strain evidence="1 2">BE314</strain>
    </source>
</reference>
<gene>
    <name evidence="1" type="ORF">J2X20_002759</name>
</gene>
<comment type="caution">
    <text evidence="1">The sequence shown here is derived from an EMBL/GenBank/DDBJ whole genome shotgun (WGS) entry which is preliminary data.</text>
</comment>
<sequence>MPSREIQAAYAEFTAAAAMVAHEQGLVHRLIRREADFLREQQTQAAAMHFSGGPVHQSMVFREMRQRRPIFYASSEPSYDELIFSLTVSHNRQYQWLLAEAFELFETFVLDAMACAGAKDPSVWDQQDLRRMGAYAGQDAAWWVAQARALKHPPPTAVALNRLRQLPGVRQLEENNAHQVDFRLVLQMIERMRHVIVHNRGQVNSKDEFATGVLRDLGMLSGGRPRPEDAAFIGQFVGNGKLKNTILLLEYPLASEGPGTTYIDVWDHLLGWMLSYAHMLSERL</sequence>
<keyword evidence="2" id="KW-1185">Reference proteome</keyword>
<evidence type="ECO:0000313" key="2">
    <source>
        <dbReference type="Proteomes" id="UP001180453"/>
    </source>
</evidence>
<accession>A0ABU1YQ79</accession>
<protein>
    <recommendedName>
        <fullName evidence="3">HEPN AbiU2-like domain-containing protein</fullName>
    </recommendedName>
</protein>
<dbReference type="RefSeq" id="WP_310265654.1">
    <property type="nucleotide sequence ID" value="NZ_JAVDXU010000002.1"/>
</dbReference>
<evidence type="ECO:0000313" key="1">
    <source>
        <dbReference type="EMBL" id="MDR7270101.1"/>
    </source>
</evidence>
<proteinExistence type="predicted"/>
<dbReference type="Proteomes" id="UP001180453">
    <property type="component" value="Unassembled WGS sequence"/>
</dbReference>
<organism evidence="1 2">
    <name type="scientific">Roseateles saccharophilus</name>
    <name type="common">Pseudomonas saccharophila</name>
    <dbReference type="NCBI Taxonomy" id="304"/>
    <lineage>
        <taxon>Bacteria</taxon>
        <taxon>Pseudomonadati</taxon>
        <taxon>Pseudomonadota</taxon>
        <taxon>Betaproteobacteria</taxon>
        <taxon>Burkholderiales</taxon>
        <taxon>Sphaerotilaceae</taxon>
        <taxon>Roseateles</taxon>
    </lineage>
</organism>
<evidence type="ECO:0008006" key="3">
    <source>
        <dbReference type="Google" id="ProtNLM"/>
    </source>
</evidence>
<name>A0ABU1YQ79_ROSSA</name>
<dbReference type="EMBL" id="JAVDXU010000002">
    <property type="protein sequence ID" value="MDR7270101.1"/>
    <property type="molecule type" value="Genomic_DNA"/>
</dbReference>